<evidence type="ECO:0000313" key="8">
    <source>
        <dbReference type="EMBL" id="QEG54059.1"/>
    </source>
</evidence>
<dbReference type="GO" id="GO:0030430">
    <property type="term" value="C:host cell cytoplasm"/>
    <property type="evidence" value="ECO:0007669"/>
    <property type="project" value="UniProtKB-SubCell"/>
</dbReference>
<dbReference type="GO" id="GO:0006355">
    <property type="term" value="P:regulation of DNA-templated transcription"/>
    <property type="evidence" value="ECO:0007669"/>
    <property type="project" value="InterPro"/>
</dbReference>
<dbReference type="EMBL" id="MK360902">
    <property type="protein sequence ID" value="QEG54059.1"/>
    <property type="molecule type" value="Genomic_DNA"/>
</dbReference>
<dbReference type="InterPro" id="IPR008648">
    <property type="entry name" value="ICP27-like"/>
</dbReference>
<evidence type="ECO:0000256" key="3">
    <source>
        <dbReference type="ARBA" id="ARBA00022723"/>
    </source>
</evidence>
<keyword evidence="9" id="KW-1185">Reference proteome</keyword>
<comment type="subcellular location">
    <subcellularLocation>
        <location evidence="1">Host cytoplasm</location>
    </subcellularLocation>
</comment>
<dbReference type="RefSeq" id="YP_010801556.1">
    <property type="nucleotide sequence ID" value="NC_076966.1"/>
</dbReference>
<reference evidence="8" key="1">
    <citation type="journal article" date="2019" name="Vet. Microbiol.">
        <title>Disease surveillance in wild Victorian cacatuids reveals co-infection with multiple agents and detection of novel avian viruses.</title>
        <authorList>
            <person name="Sutherland M."/>
            <person name="Sarker S."/>
            <person name="Vaz P.K."/>
            <person name="Legione A.R."/>
            <person name="Devlin J.M."/>
            <person name="Macwhirter P.L."/>
            <person name="Whiteley P.L."/>
            <person name="Raidal S.R."/>
        </authorList>
    </citation>
    <scope>NUCLEOTIDE SEQUENCE</scope>
    <source>
        <strain evidence="8">97-0001</strain>
    </source>
</reference>
<dbReference type="GeneID" id="80540270"/>
<accession>A0A5B9R3W3</accession>
<comment type="similarity">
    <text evidence="2">Belongs to the HHV-1 ICP27 protein family.</text>
</comment>
<feature type="region of interest" description="Disordered" evidence="7">
    <location>
        <begin position="244"/>
        <end position="266"/>
    </location>
</feature>
<evidence type="ECO:0000256" key="7">
    <source>
        <dbReference type="SAM" id="MobiDB-lite"/>
    </source>
</evidence>
<dbReference type="Pfam" id="PF05459">
    <property type="entry name" value="Herpes_UL69"/>
    <property type="match status" value="1"/>
</dbReference>
<keyword evidence="5" id="KW-0862">Zinc</keyword>
<dbReference type="GO" id="GO:0003723">
    <property type="term" value="F:RNA binding"/>
    <property type="evidence" value="ECO:0007669"/>
    <property type="project" value="UniProtKB-KW"/>
</dbReference>
<dbReference type="GO" id="GO:0008270">
    <property type="term" value="F:zinc ion binding"/>
    <property type="evidence" value="ECO:0007669"/>
    <property type="project" value="UniProtKB-KW"/>
</dbReference>
<dbReference type="KEGG" id="vg:80540270"/>
<feature type="compositionally biased region" description="Basic and acidic residues" evidence="7">
    <location>
        <begin position="91"/>
        <end position="104"/>
    </location>
</feature>
<sequence length="555" mass="63421">MTEPSSPHYSDVSDSESVLELRADKTEYVLMELLGNTRSPDHRHAEFDELSAEQPDVPLERPRTPTIETEVLIPDTHRGSGKCLNKSRHEKHADKYVERGGEHSKRSRERSVAAQKLPLPAAKGEPGKRSTHRSRSPVERISSRVHPVEITSHRGYGSRCDGGPPADYSRDATRHFQRQHRKWDCVYRKQNFQNRYKPYSQQRARTPEKWSGPPAMAVPLKFTRGYWERNRDLLRRPVWRKFYRPSQTPADGGDGNREVQGSYGSAKQPQWLETDKNAAKFFEKAKDAFGGMESQAVKSLFTENRDTLYIMTTAMVDDDDCVNLDQTRQKCFPTLEPNGALPHEGASVYIKAWSDLCERASFLKARWNSQPGVARFARTTRGIYLSNCSLNELLEACDETLTWMLWHQFEDEALMPHDPIFSNIYLLCQGLTTRLGPVLHCHLGMIKSPLADQSRTTELPLESATCPLTLVLIFGDRFSRAVYNIPHVSLMSHKTVDREGVLRTLYLPGMCAKKIPLVLAQHANVCRKEECRLVCAQLLGEQYTVGKFFHCNLYW</sequence>
<evidence type="ECO:0000313" key="9">
    <source>
        <dbReference type="Proteomes" id="UP001144437"/>
    </source>
</evidence>
<evidence type="ECO:0000256" key="6">
    <source>
        <dbReference type="ARBA" id="ARBA00022884"/>
    </source>
</evidence>
<keyword evidence="6" id="KW-0694">RNA-binding</keyword>
<keyword evidence="4" id="KW-0863">Zinc-finger</keyword>
<evidence type="ECO:0000256" key="1">
    <source>
        <dbReference type="ARBA" id="ARBA00004192"/>
    </source>
</evidence>
<organism evidence="8 9">
    <name type="scientific">Cacatuid alphaherpesvirus 2</name>
    <dbReference type="NCBI Taxonomy" id="2604840"/>
    <lineage>
        <taxon>Viruses</taxon>
        <taxon>Duplodnaviria</taxon>
        <taxon>Heunggongvirae</taxon>
        <taxon>Peploviricota</taxon>
        <taxon>Herviviricetes</taxon>
        <taxon>Herpesvirales</taxon>
        <taxon>Orthoherpesviridae</taxon>
        <taxon>Alphaherpesvirinae</taxon>
        <taxon>Iltovirus</taxon>
        <taxon>Iltovirus cacatuidalpha2</taxon>
    </lineage>
</organism>
<proteinExistence type="inferred from homology"/>
<feature type="region of interest" description="Disordered" evidence="7">
    <location>
        <begin position="38"/>
        <end position="170"/>
    </location>
</feature>
<name>A0A5B9R3W3_9ALPH</name>
<keyword evidence="3" id="KW-0479">Metal-binding</keyword>
<protein>
    <submittedName>
        <fullName evidence="8">mRNA export factor ICP27</fullName>
    </submittedName>
</protein>
<dbReference type="Proteomes" id="UP001144437">
    <property type="component" value="Segment"/>
</dbReference>
<evidence type="ECO:0000256" key="5">
    <source>
        <dbReference type="ARBA" id="ARBA00022833"/>
    </source>
</evidence>
<evidence type="ECO:0000256" key="2">
    <source>
        <dbReference type="ARBA" id="ARBA00008477"/>
    </source>
</evidence>
<evidence type="ECO:0000256" key="4">
    <source>
        <dbReference type="ARBA" id="ARBA00022771"/>
    </source>
</evidence>